<dbReference type="PROSITE" id="PS50975">
    <property type="entry name" value="ATP_GRASP"/>
    <property type="match status" value="1"/>
</dbReference>
<dbReference type="RefSeq" id="WP_344860695.1">
    <property type="nucleotide sequence ID" value="NZ_BAAAUT010000026.1"/>
</dbReference>
<organism evidence="3 4">
    <name type="scientific">Planomonospora alba</name>
    <dbReference type="NCBI Taxonomy" id="161354"/>
    <lineage>
        <taxon>Bacteria</taxon>
        <taxon>Bacillati</taxon>
        <taxon>Actinomycetota</taxon>
        <taxon>Actinomycetes</taxon>
        <taxon>Streptosporangiales</taxon>
        <taxon>Streptosporangiaceae</taxon>
        <taxon>Planomonospora</taxon>
    </lineage>
</organism>
<dbReference type="EMBL" id="BAAAUT010000026">
    <property type="protein sequence ID" value="GAA3140819.1"/>
    <property type="molecule type" value="Genomic_DNA"/>
</dbReference>
<keyword evidence="1" id="KW-0067">ATP-binding</keyword>
<dbReference type="PANTHER" id="PTHR21621">
    <property type="entry name" value="RIBOSOMAL PROTEIN S6 MODIFICATION PROTEIN"/>
    <property type="match status" value="1"/>
</dbReference>
<name>A0ABP6NE81_9ACTN</name>
<dbReference type="InterPro" id="IPR011761">
    <property type="entry name" value="ATP-grasp"/>
</dbReference>
<dbReference type="Proteomes" id="UP001500320">
    <property type="component" value="Unassembled WGS sequence"/>
</dbReference>
<dbReference type="InterPro" id="IPR048936">
    <property type="entry name" value="MvdD-like_ATPgrasp"/>
</dbReference>
<evidence type="ECO:0000313" key="4">
    <source>
        <dbReference type="Proteomes" id="UP001500320"/>
    </source>
</evidence>
<comment type="caution">
    <text evidence="3">The sequence shown here is derived from an EMBL/GenBank/DDBJ whole genome shotgun (WGS) entry which is preliminary data.</text>
</comment>
<keyword evidence="4" id="KW-1185">Reference proteome</keyword>
<evidence type="ECO:0000259" key="2">
    <source>
        <dbReference type="PROSITE" id="PS50975"/>
    </source>
</evidence>
<reference evidence="4" key="1">
    <citation type="journal article" date="2019" name="Int. J. Syst. Evol. Microbiol.">
        <title>The Global Catalogue of Microorganisms (GCM) 10K type strain sequencing project: providing services to taxonomists for standard genome sequencing and annotation.</title>
        <authorList>
            <consortium name="The Broad Institute Genomics Platform"/>
            <consortium name="The Broad Institute Genome Sequencing Center for Infectious Disease"/>
            <person name="Wu L."/>
            <person name="Ma J."/>
        </authorList>
    </citation>
    <scope>NUCLEOTIDE SEQUENCE [LARGE SCALE GENOMIC DNA]</scope>
    <source>
        <strain evidence="4">JCM 9373</strain>
    </source>
</reference>
<evidence type="ECO:0000256" key="1">
    <source>
        <dbReference type="PROSITE-ProRule" id="PRU00409"/>
    </source>
</evidence>
<dbReference type="SUPFAM" id="SSF56059">
    <property type="entry name" value="Glutathione synthetase ATP-binding domain-like"/>
    <property type="match status" value="1"/>
</dbReference>
<gene>
    <name evidence="3" type="ORF">GCM10010466_34820</name>
</gene>
<evidence type="ECO:0000313" key="3">
    <source>
        <dbReference type="EMBL" id="GAA3140819.1"/>
    </source>
</evidence>
<dbReference type="Gene3D" id="3.30.470.20">
    <property type="entry name" value="ATP-grasp fold, B domain"/>
    <property type="match status" value="1"/>
</dbReference>
<dbReference type="PANTHER" id="PTHR21621:SF0">
    <property type="entry name" value="BETA-CITRYLGLUTAMATE SYNTHASE B-RELATED"/>
    <property type="match status" value="1"/>
</dbReference>
<feature type="domain" description="ATP-grasp" evidence="2">
    <location>
        <begin position="134"/>
        <end position="326"/>
    </location>
</feature>
<proteinExistence type="predicted"/>
<keyword evidence="1" id="KW-0547">Nucleotide-binding</keyword>
<protein>
    <recommendedName>
        <fullName evidence="2">ATP-grasp domain-containing protein</fullName>
    </recommendedName>
</protein>
<accession>A0ABP6NE81</accession>
<dbReference type="Pfam" id="PF21068">
    <property type="entry name" value="ATPgraspMvdD"/>
    <property type="match status" value="1"/>
</dbReference>
<sequence length="329" mass="36871">MSPPHVLILTRDNDPHAEHVGKLLAGRGARTTVFDNRDYPARACAELAYTSRGLSRRLLHTGSGTLDLDALTALWWRRPLPPEAHPEITDPSVAAYTAQESATLITDLWEHLPCRTVPARESVFRRAAHKPSQLVLAAELGFEIPETLITTRADDLWDFYNRHDGQVVTKLVGGTPWVEDLAAGHTVVRKCELVSARDLAYADALRFCPVIAQRYVPKRLELRVTVVGRRVFAAEIHSQESNRSKVDWRWYDTRVTPYGVHRLPDEVAGRCLAMTERLGLSYGAVDLVLTPDGRYVFLEINPNGQWLWVEELTGLPISEAVCDLLLEGV</sequence>